<organism evidence="3 4">
    <name type="scientific">Actinokineospora spheciospongiae</name>
    <dbReference type="NCBI Taxonomy" id="909613"/>
    <lineage>
        <taxon>Bacteria</taxon>
        <taxon>Bacillati</taxon>
        <taxon>Actinomycetota</taxon>
        <taxon>Actinomycetes</taxon>
        <taxon>Pseudonocardiales</taxon>
        <taxon>Pseudonocardiaceae</taxon>
        <taxon>Actinokineospora</taxon>
    </lineage>
</organism>
<sequence length="371" mass="40825">MTAAHVDERHAVLRREVVGALRREEGVDGLPQALLDPLVETIRTAVTGCLQVMEHPDDYDPDEWAALFRARRGALPEGLHRERAARAYRVGARVAWEIAVVHARRLGVPADRVARGAEVVFAYLGAMADSGPPPVSRALARVRLVGLLLQDPPPGRPQLAEVAGEAEWPLPGTVRVVALRHRPGRDPRLFADLGPDVLLDLDGPEPCVIAPAGRLDPEAVANALPGWRAALGPATPVGTIRSALEVATRALDLVEKGRIPDAPVVDCDEHLLSLALFTDDFLIDTLADRQLAPLEPLRNYQRVRLLATLDQWFATRGRVVDMAEHLGVHQQTIRYRVNRLTELFGDQLADPRKRFDLELAVRAKVRHERAS</sequence>
<dbReference type="Gene3D" id="1.10.10.2840">
    <property type="entry name" value="PucR C-terminal helix-turn-helix domain"/>
    <property type="match status" value="1"/>
</dbReference>
<dbReference type="Pfam" id="PF25906">
    <property type="entry name" value="PucR-like_N"/>
    <property type="match status" value="1"/>
</dbReference>
<name>W7J870_9PSEU</name>
<evidence type="ECO:0000313" key="3">
    <source>
        <dbReference type="EMBL" id="EWC62214.1"/>
    </source>
</evidence>
<dbReference type="Pfam" id="PF13556">
    <property type="entry name" value="HTH_30"/>
    <property type="match status" value="1"/>
</dbReference>
<reference evidence="3 4" key="1">
    <citation type="journal article" date="2014" name="Genome Announc.">
        <title>Draft Genome Sequence of the Antitrypanosomally Active Sponge-Associated Bacterium Actinokineospora sp. Strain EG49.</title>
        <authorList>
            <person name="Harjes J."/>
            <person name="Ryu T."/>
            <person name="Abdelmohsen U.R."/>
            <person name="Moitinho-Silva L."/>
            <person name="Horn H."/>
            <person name="Ravasi T."/>
            <person name="Hentschel U."/>
        </authorList>
    </citation>
    <scope>NUCLEOTIDE SEQUENCE [LARGE SCALE GENOMIC DNA]</scope>
    <source>
        <strain evidence="3 4">EG49</strain>
    </source>
</reference>
<dbReference type="PATRIC" id="fig|909613.9.peg.2467"/>
<feature type="domain" description="PucR-like N-terminal" evidence="2">
    <location>
        <begin position="10"/>
        <end position="130"/>
    </location>
</feature>
<keyword evidence="4" id="KW-1185">Reference proteome</keyword>
<dbReference type="InterPro" id="IPR042070">
    <property type="entry name" value="PucR_C-HTH_sf"/>
</dbReference>
<dbReference type="InterPro" id="IPR051448">
    <property type="entry name" value="CdaR-like_regulators"/>
</dbReference>
<proteinExistence type="predicted"/>
<protein>
    <submittedName>
        <fullName evidence="3">Regulatory protein</fullName>
    </submittedName>
</protein>
<dbReference type="Proteomes" id="UP000019277">
    <property type="component" value="Unassembled WGS sequence"/>
</dbReference>
<dbReference type="AlphaFoldDB" id="W7J870"/>
<dbReference type="InterPro" id="IPR058663">
    <property type="entry name" value="PucR-like_N"/>
</dbReference>
<gene>
    <name evidence="3" type="ORF">UO65_2463</name>
</gene>
<dbReference type="PANTHER" id="PTHR33744:SF1">
    <property type="entry name" value="DNA-BINDING TRANSCRIPTIONAL ACTIVATOR ADER"/>
    <property type="match status" value="1"/>
</dbReference>
<evidence type="ECO:0000313" key="4">
    <source>
        <dbReference type="Proteomes" id="UP000019277"/>
    </source>
</evidence>
<dbReference type="InterPro" id="IPR025736">
    <property type="entry name" value="PucR_C-HTH_dom"/>
</dbReference>
<dbReference type="RefSeq" id="WP_052021070.1">
    <property type="nucleotide sequence ID" value="NZ_AYXG01000084.1"/>
</dbReference>
<accession>W7J870</accession>
<dbReference type="STRING" id="909613.UO65_2463"/>
<evidence type="ECO:0000259" key="2">
    <source>
        <dbReference type="Pfam" id="PF25906"/>
    </source>
</evidence>
<dbReference type="eggNOG" id="COG2508">
    <property type="taxonomic scope" value="Bacteria"/>
</dbReference>
<dbReference type="PANTHER" id="PTHR33744">
    <property type="entry name" value="CARBOHYDRATE DIACID REGULATOR"/>
    <property type="match status" value="1"/>
</dbReference>
<dbReference type="OrthoDB" id="3196285at2"/>
<comment type="caution">
    <text evidence="3">The sequence shown here is derived from an EMBL/GenBank/DDBJ whole genome shotgun (WGS) entry which is preliminary data.</text>
</comment>
<dbReference type="EMBL" id="AYXG01000084">
    <property type="protein sequence ID" value="EWC62214.1"/>
    <property type="molecule type" value="Genomic_DNA"/>
</dbReference>
<feature type="domain" description="PucR C-terminal helix-turn-helix" evidence="1">
    <location>
        <begin position="305"/>
        <end position="363"/>
    </location>
</feature>
<evidence type="ECO:0000259" key="1">
    <source>
        <dbReference type="Pfam" id="PF13556"/>
    </source>
</evidence>